<dbReference type="AlphaFoldDB" id="A0AAN6Y2J3"/>
<protein>
    <submittedName>
        <fullName evidence="2">Heterokaryon incompatibility protein-domain-containing protein</fullName>
    </submittedName>
</protein>
<evidence type="ECO:0000259" key="1">
    <source>
        <dbReference type="Pfam" id="PF06985"/>
    </source>
</evidence>
<dbReference type="EMBL" id="MU858255">
    <property type="protein sequence ID" value="KAK4208167.1"/>
    <property type="molecule type" value="Genomic_DNA"/>
</dbReference>
<keyword evidence="3" id="KW-1185">Reference proteome</keyword>
<comment type="caution">
    <text evidence="2">The sequence shown here is derived from an EMBL/GenBank/DDBJ whole genome shotgun (WGS) entry which is preliminary data.</text>
</comment>
<accession>A0AAN6Y2J3</accession>
<evidence type="ECO:0000313" key="2">
    <source>
        <dbReference type="EMBL" id="KAK4208167.1"/>
    </source>
</evidence>
<gene>
    <name evidence="2" type="ORF">QBC37DRAFT_81845</name>
</gene>
<dbReference type="Pfam" id="PF06985">
    <property type="entry name" value="HET"/>
    <property type="match status" value="1"/>
</dbReference>
<dbReference type="Proteomes" id="UP001301769">
    <property type="component" value="Unassembled WGS sequence"/>
</dbReference>
<organism evidence="2 3">
    <name type="scientific">Rhypophila decipiens</name>
    <dbReference type="NCBI Taxonomy" id="261697"/>
    <lineage>
        <taxon>Eukaryota</taxon>
        <taxon>Fungi</taxon>
        <taxon>Dikarya</taxon>
        <taxon>Ascomycota</taxon>
        <taxon>Pezizomycotina</taxon>
        <taxon>Sordariomycetes</taxon>
        <taxon>Sordariomycetidae</taxon>
        <taxon>Sordariales</taxon>
        <taxon>Naviculisporaceae</taxon>
        <taxon>Rhypophila</taxon>
    </lineage>
</organism>
<dbReference type="InterPro" id="IPR052895">
    <property type="entry name" value="HetReg/Transcr_Mod"/>
</dbReference>
<dbReference type="InterPro" id="IPR010730">
    <property type="entry name" value="HET"/>
</dbReference>
<evidence type="ECO:0000313" key="3">
    <source>
        <dbReference type="Proteomes" id="UP001301769"/>
    </source>
</evidence>
<name>A0AAN6Y2J3_9PEZI</name>
<reference evidence="2" key="1">
    <citation type="journal article" date="2023" name="Mol. Phylogenet. Evol.">
        <title>Genome-scale phylogeny and comparative genomics of the fungal order Sordariales.</title>
        <authorList>
            <person name="Hensen N."/>
            <person name="Bonometti L."/>
            <person name="Westerberg I."/>
            <person name="Brannstrom I.O."/>
            <person name="Guillou S."/>
            <person name="Cros-Aarteil S."/>
            <person name="Calhoun S."/>
            <person name="Haridas S."/>
            <person name="Kuo A."/>
            <person name="Mondo S."/>
            <person name="Pangilinan J."/>
            <person name="Riley R."/>
            <person name="LaButti K."/>
            <person name="Andreopoulos B."/>
            <person name="Lipzen A."/>
            <person name="Chen C."/>
            <person name="Yan M."/>
            <person name="Daum C."/>
            <person name="Ng V."/>
            <person name="Clum A."/>
            <person name="Steindorff A."/>
            <person name="Ohm R.A."/>
            <person name="Martin F."/>
            <person name="Silar P."/>
            <person name="Natvig D.O."/>
            <person name="Lalanne C."/>
            <person name="Gautier V."/>
            <person name="Ament-Velasquez S.L."/>
            <person name="Kruys A."/>
            <person name="Hutchinson M.I."/>
            <person name="Powell A.J."/>
            <person name="Barry K."/>
            <person name="Miller A.N."/>
            <person name="Grigoriev I.V."/>
            <person name="Debuchy R."/>
            <person name="Gladieux P."/>
            <person name="Hiltunen Thoren M."/>
            <person name="Johannesson H."/>
        </authorList>
    </citation>
    <scope>NUCLEOTIDE SEQUENCE</scope>
    <source>
        <strain evidence="2">PSN293</strain>
    </source>
</reference>
<dbReference type="PANTHER" id="PTHR24148:SF81">
    <property type="entry name" value="HETEROKARYON INCOMPATIBILITY DOMAIN-CONTAINING PROTEIN"/>
    <property type="match status" value="1"/>
</dbReference>
<sequence>MSRWHEVSCSQPVIQVEDGNVPWCASCGSRYRWREHVPRNESSNSVLGIPEAGPSDRMNLRWPGSVPYKSILGNPSGGPSKSCDIPAELNTTKESKPRGSPIYGDTLAPDEFRLACLTAVEGDNEQYPLHVSLEVFSDHNCPEYETVSYTWGGEEGDYSLSRPIFIGPFWDVLFQTRNCWEMLRYCRPWRGTRMVWVDALCINQANIPERGQQVAKMARIYEHCMRAVVYLGSDIVLPLSRGDFPTRSRLSDLASGFVVPKLPAHCKLAGRVSLAEVLARQYFSRVWVIQELLLSRQTIIRIGHVDFWTDSTPWGTSEEQKANVESLQAPWVRYLAQKTFTATSILGVLQKTASSKASDPRDKIFGLLGLVGLSDAERRQWQPDYSIPPAHIFTGFFAHCVANLQKLVFLFFAAGTDSAPSSSPSWVPDWSTPDSWQQLMNQTLPEEASVVTDVEGYTSLPTELWGQQNKNLWDWTYNGGAYRRWNDDIAVCTDTGALSLNLTHVCKIPTQPIPQASRTRYRIPGRSRDIYLVSDHPLDRIVQPGHDHVFVLAYKNKPKPSKIANPLHRLFREKDPPLGSSFYLVLRETERAATYRLVATCTHLLVSSEFDGGGPSGHLGSAHSHLISARRKMEKHFGDRMDISSFFPGAKTGHDLLPMIKALNVDGNSRDADFAFRSAYLAWLGERFHPCVVDEYVEMTLPISDARRYKGNRVIITLYEMDAADGSYSPRLAGGGNAVKTIEVSWEYRRYNRWAPILDREPETLPLLARREFRLRICIADVAAAFRAWLWDVAAVQRVLKLDYDELVNLLQAPPKEEFHCIGCPSADTQHAMEDFGLQIYTDRVHIL</sequence>
<proteinExistence type="predicted"/>
<dbReference type="PANTHER" id="PTHR24148">
    <property type="entry name" value="ANKYRIN REPEAT DOMAIN-CONTAINING PROTEIN 39 HOMOLOG-RELATED"/>
    <property type="match status" value="1"/>
</dbReference>
<feature type="domain" description="Heterokaryon incompatibility" evidence="1">
    <location>
        <begin position="144"/>
        <end position="291"/>
    </location>
</feature>
<reference evidence="2" key="2">
    <citation type="submission" date="2023-05" db="EMBL/GenBank/DDBJ databases">
        <authorList>
            <consortium name="Lawrence Berkeley National Laboratory"/>
            <person name="Steindorff A."/>
            <person name="Hensen N."/>
            <person name="Bonometti L."/>
            <person name="Westerberg I."/>
            <person name="Brannstrom I.O."/>
            <person name="Guillou S."/>
            <person name="Cros-Aarteil S."/>
            <person name="Calhoun S."/>
            <person name="Haridas S."/>
            <person name="Kuo A."/>
            <person name="Mondo S."/>
            <person name="Pangilinan J."/>
            <person name="Riley R."/>
            <person name="Labutti K."/>
            <person name="Andreopoulos B."/>
            <person name="Lipzen A."/>
            <person name="Chen C."/>
            <person name="Yanf M."/>
            <person name="Daum C."/>
            <person name="Ng V."/>
            <person name="Clum A."/>
            <person name="Ohm R."/>
            <person name="Martin F."/>
            <person name="Silar P."/>
            <person name="Natvig D."/>
            <person name="Lalanne C."/>
            <person name="Gautier V."/>
            <person name="Ament-Velasquez S.L."/>
            <person name="Kruys A."/>
            <person name="Hutchinson M.I."/>
            <person name="Powell A.J."/>
            <person name="Barry K."/>
            <person name="Miller A.N."/>
            <person name="Grigoriev I.V."/>
            <person name="Debuchy R."/>
            <person name="Gladieux P."/>
            <person name="Thoren M.H."/>
            <person name="Johannesson H."/>
        </authorList>
    </citation>
    <scope>NUCLEOTIDE SEQUENCE</scope>
    <source>
        <strain evidence="2">PSN293</strain>
    </source>
</reference>